<organism evidence="1 2">
    <name type="scientific">Algoriphagus aquaeductus</name>
    <dbReference type="NCBI Taxonomy" id="475299"/>
    <lineage>
        <taxon>Bacteria</taxon>
        <taxon>Pseudomonadati</taxon>
        <taxon>Bacteroidota</taxon>
        <taxon>Cytophagia</taxon>
        <taxon>Cytophagales</taxon>
        <taxon>Cyclobacteriaceae</taxon>
        <taxon>Algoriphagus</taxon>
    </lineage>
</organism>
<gene>
    <name evidence="1" type="ORF">CLV31_11424</name>
</gene>
<dbReference type="EMBL" id="QKTX01000014">
    <property type="protein sequence ID" value="PZV79591.1"/>
    <property type="molecule type" value="Genomic_DNA"/>
</dbReference>
<proteinExistence type="predicted"/>
<sequence length="71" mass="8603">MIFFDARHFKVSFQPNSLLSENRNIYLVFLISFFSIQTSPIILSDQYCFSKFQDDEENNFWIDFHGFVFFL</sequence>
<reference evidence="1 2" key="1">
    <citation type="submission" date="2018-06" db="EMBL/GenBank/DDBJ databases">
        <title>Genomic Encyclopedia of Archaeal and Bacterial Type Strains, Phase II (KMG-II): from individual species to whole genera.</title>
        <authorList>
            <person name="Goeker M."/>
        </authorList>
    </citation>
    <scope>NUCLEOTIDE SEQUENCE [LARGE SCALE GENOMIC DNA]</scope>
    <source>
        <strain evidence="1 2">T4</strain>
    </source>
</reference>
<keyword evidence="2" id="KW-1185">Reference proteome</keyword>
<evidence type="ECO:0000313" key="1">
    <source>
        <dbReference type="EMBL" id="PZV79591.1"/>
    </source>
</evidence>
<accession>A0A326RMV0</accession>
<dbReference type="Proteomes" id="UP000248917">
    <property type="component" value="Unassembled WGS sequence"/>
</dbReference>
<evidence type="ECO:0000313" key="2">
    <source>
        <dbReference type="Proteomes" id="UP000248917"/>
    </source>
</evidence>
<dbReference type="AlphaFoldDB" id="A0A326RMV0"/>
<comment type="caution">
    <text evidence="1">The sequence shown here is derived from an EMBL/GenBank/DDBJ whole genome shotgun (WGS) entry which is preliminary data.</text>
</comment>
<name>A0A326RMV0_9BACT</name>
<protein>
    <submittedName>
        <fullName evidence="1">Uncharacterized protein</fullName>
    </submittedName>
</protein>